<feature type="domain" description="DUF58" evidence="1">
    <location>
        <begin position="53"/>
        <end position="261"/>
    </location>
</feature>
<dbReference type="Gene3D" id="3.40.50.410">
    <property type="entry name" value="von Willebrand factor, type A domain"/>
    <property type="match status" value="1"/>
</dbReference>
<reference evidence="2 3" key="1">
    <citation type="journal article" date="2013" name="PLoS ONE">
        <title>Genomic analysis of Melioribacter roseus, facultatively anaerobic organotrophic bacterium representing a novel deep lineage within Bacteriodetes/Chlorobi group.</title>
        <authorList>
            <person name="Kadnikov V.V."/>
            <person name="Mardanov A.V."/>
            <person name="Podosokorskaya O.A."/>
            <person name="Gavrilov S.N."/>
            <person name="Kublanov I.V."/>
            <person name="Beletsky A.V."/>
            <person name="Bonch-Osmolovskaya E.A."/>
            <person name="Ravin N.V."/>
        </authorList>
    </citation>
    <scope>NUCLEOTIDE SEQUENCE [LARGE SCALE GENOMIC DNA]</scope>
    <source>
        <strain evidence="3">JCM 17771 / P3M-2</strain>
    </source>
</reference>
<dbReference type="KEGG" id="mro:MROS_2618"/>
<evidence type="ECO:0000259" key="1">
    <source>
        <dbReference type="Pfam" id="PF01882"/>
    </source>
</evidence>
<keyword evidence="3" id="KW-1185">Reference proteome</keyword>
<dbReference type="PANTHER" id="PTHR33608:SF7">
    <property type="entry name" value="DUF58 DOMAIN-CONTAINING PROTEIN"/>
    <property type="match status" value="1"/>
</dbReference>
<dbReference type="PANTHER" id="PTHR33608">
    <property type="entry name" value="BLL2464 PROTEIN"/>
    <property type="match status" value="1"/>
</dbReference>
<dbReference type="Pfam" id="PF01882">
    <property type="entry name" value="DUF58"/>
    <property type="match status" value="1"/>
</dbReference>
<accession>I7A3Q7</accession>
<dbReference type="AlphaFoldDB" id="I7A3Q7"/>
<dbReference type="OrthoDB" id="9776116at2"/>
<dbReference type="HOGENOM" id="CLU_054927_3_1_10"/>
<proteinExistence type="predicted"/>
<evidence type="ECO:0000313" key="3">
    <source>
        <dbReference type="Proteomes" id="UP000009011"/>
    </source>
</evidence>
<protein>
    <submittedName>
        <fullName evidence="2">von Willebrand factor type A</fullName>
    </submittedName>
</protein>
<name>I7A3Q7_MELRP</name>
<dbReference type="EMBL" id="CP003557">
    <property type="protein sequence ID" value="AFN75848.1"/>
    <property type="molecule type" value="Genomic_DNA"/>
</dbReference>
<gene>
    <name evidence="2" type="ordered locus">MROS_2618</name>
</gene>
<dbReference type="eggNOG" id="COG1721">
    <property type="taxonomic scope" value="Bacteria"/>
</dbReference>
<dbReference type="InterPro" id="IPR002881">
    <property type="entry name" value="DUF58"/>
</dbReference>
<dbReference type="InterPro" id="IPR036465">
    <property type="entry name" value="vWFA_dom_sf"/>
</dbReference>
<sequence>MYIKSQDIVTYLQPEIVTKIKNLELRAKAVVEGFMVGLHRSPYHGFSVEFSQHRPYMQGDSLRDIDWKVYAKSDRFYIKQYEEETNLICNIFLDVSNSMNFKHKASVTKLDYAVTLASALSYIMINQKDAVALTIYSNEIHNYLPPKSNRIHLKNILISLTGIKPGGTTNTTECLNQITERINKRGLTIIISDFFDDADKIVKSIKKIKHRKNEVILFQLLDPSEIDFDFEKDALFVDLETSEELSSQPYHIRKAYSESMADFIEKLKNESLNYGIEYNLIKTDENFSTALFSYFKKRVMSF</sequence>
<organism evidence="2 3">
    <name type="scientific">Melioribacter roseus (strain DSM 23840 / JCM 17771 / VKM B-2668 / P3M-2)</name>
    <dbReference type="NCBI Taxonomy" id="1191523"/>
    <lineage>
        <taxon>Bacteria</taxon>
        <taxon>Pseudomonadati</taxon>
        <taxon>Ignavibacteriota</taxon>
        <taxon>Ignavibacteria</taxon>
        <taxon>Ignavibacteriales</taxon>
        <taxon>Melioribacteraceae</taxon>
        <taxon>Melioribacter</taxon>
    </lineage>
</organism>
<dbReference type="RefSeq" id="WP_014857278.1">
    <property type="nucleotide sequence ID" value="NC_018178.1"/>
</dbReference>
<evidence type="ECO:0000313" key="2">
    <source>
        <dbReference type="EMBL" id="AFN75848.1"/>
    </source>
</evidence>
<dbReference type="SUPFAM" id="SSF53300">
    <property type="entry name" value="vWA-like"/>
    <property type="match status" value="1"/>
</dbReference>
<dbReference type="STRING" id="1191523.MROS_2618"/>
<dbReference type="Proteomes" id="UP000009011">
    <property type="component" value="Chromosome"/>
</dbReference>